<sequence length="41" mass="4640">MSQEGRGFTAKLLKKKILFLRFASTKQSAKFSPNTHPQMSV</sequence>
<organism evidence="1 2">
    <name type="scientific">Photobacterium leiognathi lrivu.4.1</name>
    <dbReference type="NCBI Taxonomy" id="1248232"/>
    <lineage>
        <taxon>Bacteria</taxon>
        <taxon>Pseudomonadati</taxon>
        <taxon>Pseudomonadota</taxon>
        <taxon>Gammaproteobacteria</taxon>
        <taxon>Vibrionales</taxon>
        <taxon>Vibrionaceae</taxon>
        <taxon>Photobacterium</taxon>
    </lineage>
</organism>
<accession>V5F3Z7</accession>
<name>V5F3Z7_PHOLE</name>
<reference evidence="2" key="1">
    <citation type="submission" date="2012-12" db="EMBL/GenBank/DDBJ databases">
        <title>Genome Sequence of Photobacterium leiognathi lrivu.4.1.</title>
        <authorList>
            <person name="Urbanczyk H."/>
            <person name="Ogura Y."/>
            <person name="Hayashi T."/>
            <person name="Dunlap P.V."/>
        </authorList>
    </citation>
    <scope>NUCLEOTIDE SEQUENCE [LARGE SCALE GENOMIC DNA]</scope>
    <source>
        <strain evidence="2">lrivu.4.1</strain>
    </source>
</reference>
<dbReference type="AlphaFoldDB" id="V5F3Z7"/>
<dbReference type="Proteomes" id="UP000030675">
    <property type="component" value="Unassembled WGS sequence"/>
</dbReference>
<evidence type="ECO:0000313" key="2">
    <source>
        <dbReference type="Proteomes" id="UP000030675"/>
    </source>
</evidence>
<dbReference type="EMBL" id="DF196821">
    <property type="protein sequence ID" value="GAD32185.1"/>
    <property type="molecule type" value="Genomic_DNA"/>
</dbReference>
<protein>
    <submittedName>
        <fullName evidence="1">Uncharacterized protein</fullName>
    </submittedName>
</protein>
<dbReference type="HOGENOM" id="CLU_3274247_0_0_6"/>
<gene>
    <name evidence="1" type="ORF">PLEI_3855</name>
</gene>
<evidence type="ECO:0000313" key="1">
    <source>
        <dbReference type="EMBL" id="GAD32185.1"/>
    </source>
</evidence>
<proteinExistence type="predicted"/>